<reference evidence="2" key="1">
    <citation type="submission" date="2023-01" db="EMBL/GenBank/DDBJ databases">
        <title>The growth and conidiation of Purpureocillium lavendulum are regulated by nitrogen source and histone H3K14 acetylation.</title>
        <authorList>
            <person name="Tang P."/>
            <person name="Han J."/>
            <person name="Zhang C."/>
            <person name="Tang P."/>
            <person name="Qi F."/>
            <person name="Zhang K."/>
            <person name="Liang L."/>
        </authorList>
    </citation>
    <scope>NUCLEOTIDE SEQUENCE</scope>
    <source>
        <strain evidence="2">YMF1.00683</strain>
    </source>
</reference>
<evidence type="ECO:0000313" key="2">
    <source>
        <dbReference type="EMBL" id="KAJ6436696.1"/>
    </source>
</evidence>
<dbReference type="SUPFAM" id="SSF54695">
    <property type="entry name" value="POZ domain"/>
    <property type="match status" value="1"/>
</dbReference>
<dbReference type="PROSITE" id="PS50097">
    <property type="entry name" value="BTB"/>
    <property type="match status" value="1"/>
</dbReference>
<organism evidence="2 3">
    <name type="scientific">Purpureocillium lavendulum</name>
    <dbReference type="NCBI Taxonomy" id="1247861"/>
    <lineage>
        <taxon>Eukaryota</taxon>
        <taxon>Fungi</taxon>
        <taxon>Dikarya</taxon>
        <taxon>Ascomycota</taxon>
        <taxon>Pezizomycotina</taxon>
        <taxon>Sordariomycetes</taxon>
        <taxon>Hypocreomycetidae</taxon>
        <taxon>Hypocreales</taxon>
        <taxon>Ophiocordycipitaceae</taxon>
        <taxon>Purpureocillium</taxon>
    </lineage>
</organism>
<sequence>MSFQQIVSSDQFRFLVGDDQKEYSIHVALVAMQSPVLEKMVNNGMAESRSKTAVWNDIDDDTFAYFAEFAYTGDYNAYPAPASFAMLNLGGNIGSGSVDGKDEGVDMSVDEWAFRPKKKTKSGKIAYSSKREALWAAFERAPPFNCPEARHLPSKQGSTIGLTGTLLTHAKLYVFADRYEIPRLMKLSLFYLHDALIHIQPTDSLDGTVQLIEYCFTRDNPDALKDLVIHYVACKVETLHKIDAFKLLLWTDSIKSVGVLIDWYSAIKPLDTSIDFVENLKKDKQVFA</sequence>
<dbReference type="Proteomes" id="UP001163105">
    <property type="component" value="Unassembled WGS sequence"/>
</dbReference>
<dbReference type="AlphaFoldDB" id="A0AB34FCZ9"/>
<accession>A0AB34FCZ9</accession>
<gene>
    <name evidence="2" type="ORF">O9K51_10658</name>
</gene>
<dbReference type="Gene3D" id="3.30.710.10">
    <property type="entry name" value="Potassium Channel Kv1.1, Chain A"/>
    <property type="match status" value="1"/>
</dbReference>
<dbReference type="InterPro" id="IPR011333">
    <property type="entry name" value="SKP1/BTB/POZ_sf"/>
</dbReference>
<evidence type="ECO:0000259" key="1">
    <source>
        <dbReference type="PROSITE" id="PS50097"/>
    </source>
</evidence>
<dbReference type="EMBL" id="JAQHRD010000017">
    <property type="protein sequence ID" value="KAJ6436696.1"/>
    <property type="molecule type" value="Genomic_DNA"/>
</dbReference>
<comment type="caution">
    <text evidence="2">The sequence shown here is derived from an EMBL/GenBank/DDBJ whole genome shotgun (WGS) entry which is preliminary data.</text>
</comment>
<dbReference type="InterPro" id="IPR000210">
    <property type="entry name" value="BTB/POZ_dom"/>
</dbReference>
<feature type="domain" description="BTB" evidence="1">
    <location>
        <begin position="10"/>
        <end position="79"/>
    </location>
</feature>
<dbReference type="PANTHER" id="PTHR47843:SF2">
    <property type="entry name" value="BTB DOMAIN-CONTAINING PROTEIN"/>
    <property type="match status" value="1"/>
</dbReference>
<protein>
    <recommendedName>
        <fullName evidence="1">BTB domain-containing protein</fullName>
    </recommendedName>
</protein>
<proteinExistence type="predicted"/>
<dbReference type="PANTHER" id="PTHR47843">
    <property type="entry name" value="BTB DOMAIN-CONTAINING PROTEIN-RELATED"/>
    <property type="match status" value="1"/>
</dbReference>
<name>A0AB34FCZ9_9HYPO</name>
<evidence type="ECO:0000313" key="3">
    <source>
        <dbReference type="Proteomes" id="UP001163105"/>
    </source>
</evidence>
<keyword evidence="3" id="KW-1185">Reference proteome</keyword>
<dbReference type="Pfam" id="PF00651">
    <property type="entry name" value="BTB"/>
    <property type="match status" value="1"/>
</dbReference>